<evidence type="ECO:0000256" key="2">
    <source>
        <dbReference type="ARBA" id="ARBA00004434"/>
    </source>
</evidence>
<evidence type="ECO:0000256" key="3">
    <source>
        <dbReference type="ARBA" id="ARBA00006792"/>
    </source>
</evidence>
<name>A0ABC8T6K2_9AQUA</name>
<keyword evidence="8" id="KW-0472">Membrane</keyword>
<keyword evidence="7" id="KW-0496">Mitochondrion</keyword>
<reference evidence="9 10" key="1">
    <citation type="submission" date="2024-02" db="EMBL/GenBank/DDBJ databases">
        <authorList>
            <person name="Vignale AGUSTIN F."/>
            <person name="Sosa J E."/>
            <person name="Modenutti C."/>
        </authorList>
    </citation>
    <scope>NUCLEOTIDE SEQUENCE [LARGE SCALE GENOMIC DNA]</scope>
</reference>
<evidence type="ECO:0000256" key="5">
    <source>
        <dbReference type="ARBA" id="ARBA00022792"/>
    </source>
</evidence>
<dbReference type="AlphaFoldDB" id="A0ABC8T6K2"/>
<protein>
    <submittedName>
        <fullName evidence="9">Uncharacterized protein</fullName>
    </submittedName>
</protein>
<dbReference type="EMBL" id="CAUOFW020003935">
    <property type="protein sequence ID" value="CAK9162687.1"/>
    <property type="molecule type" value="Genomic_DNA"/>
</dbReference>
<evidence type="ECO:0000256" key="6">
    <source>
        <dbReference type="ARBA" id="ARBA00022989"/>
    </source>
</evidence>
<keyword evidence="10" id="KW-1185">Reference proteome</keyword>
<dbReference type="PANTHER" id="PTHR21304">
    <property type="entry name" value="MICOS COMPLEX SUBUNIT MIC10"/>
    <property type="match status" value="1"/>
</dbReference>
<dbReference type="Proteomes" id="UP001642360">
    <property type="component" value="Unassembled WGS sequence"/>
</dbReference>
<comment type="caution">
    <text evidence="9">The sequence shown here is derived from an EMBL/GenBank/DDBJ whole genome shotgun (WGS) entry which is preliminary data.</text>
</comment>
<keyword evidence="5" id="KW-0999">Mitochondrion inner membrane</keyword>
<keyword evidence="6" id="KW-1133">Transmembrane helix</keyword>
<comment type="similarity">
    <text evidence="3">Belongs to the MICOS complex subunit Mic10 family.</text>
</comment>
<sequence>MSGSPVTRWASVALGAGVGIGSAYTECSYKYGESPAKATPRNITGAPVSQVEMESSCFGIFIRISKLMNNGRRIRLIVPKGYKGEGWLKFVDLIGDVLGKNDSALSMEMKNRGCLKANENALLMEMKNWEGWVQLKQCPVERLTSRKLGLSLLHRWRKSLLRLLSMIDGPEKTLWKTGKSKKRMEVMIVDDALGCSEDAFKYVSQGIRDDFDVNNGDSINNYVPRNLQTVSGGDIICYEGDEDDLNLEVGGEIGITFVCEDICFITDEKK</sequence>
<dbReference type="Pfam" id="PF04418">
    <property type="entry name" value="DUF543"/>
    <property type="match status" value="1"/>
</dbReference>
<evidence type="ECO:0000256" key="1">
    <source>
        <dbReference type="ARBA" id="ARBA00002689"/>
    </source>
</evidence>
<accession>A0ABC8T6K2</accession>
<evidence type="ECO:0000256" key="4">
    <source>
        <dbReference type="ARBA" id="ARBA00022692"/>
    </source>
</evidence>
<evidence type="ECO:0000313" key="9">
    <source>
        <dbReference type="EMBL" id="CAK9162687.1"/>
    </source>
</evidence>
<comment type="subcellular location">
    <subcellularLocation>
        <location evidence="2">Mitochondrion inner membrane</location>
        <topology evidence="2">Single-pass membrane protein</topology>
    </subcellularLocation>
</comment>
<proteinExistence type="inferred from homology"/>
<dbReference type="InterPro" id="IPR007512">
    <property type="entry name" value="Mic10"/>
</dbReference>
<evidence type="ECO:0000256" key="8">
    <source>
        <dbReference type="ARBA" id="ARBA00023136"/>
    </source>
</evidence>
<evidence type="ECO:0000256" key="7">
    <source>
        <dbReference type="ARBA" id="ARBA00023128"/>
    </source>
</evidence>
<dbReference type="GO" id="GO:0005743">
    <property type="term" value="C:mitochondrial inner membrane"/>
    <property type="evidence" value="ECO:0007669"/>
    <property type="project" value="UniProtKB-SubCell"/>
</dbReference>
<gene>
    <name evidence="9" type="ORF">ILEXP_LOCUS31575</name>
</gene>
<keyword evidence="4" id="KW-0812">Transmembrane</keyword>
<organism evidence="9 10">
    <name type="scientific">Ilex paraguariensis</name>
    <name type="common">yerba mate</name>
    <dbReference type="NCBI Taxonomy" id="185542"/>
    <lineage>
        <taxon>Eukaryota</taxon>
        <taxon>Viridiplantae</taxon>
        <taxon>Streptophyta</taxon>
        <taxon>Embryophyta</taxon>
        <taxon>Tracheophyta</taxon>
        <taxon>Spermatophyta</taxon>
        <taxon>Magnoliopsida</taxon>
        <taxon>eudicotyledons</taxon>
        <taxon>Gunneridae</taxon>
        <taxon>Pentapetalae</taxon>
        <taxon>asterids</taxon>
        <taxon>campanulids</taxon>
        <taxon>Aquifoliales</taxon>
        <taxon>Aquifoliaceae</taxon>
        <taxon>Ilex</taxon>
    </lineage>
</organism>
<evidence type="ECO:0000313" key="10">
    <source>
        <dbReference type="Proteomes" id="UP001642360"/>
    </source>
</evidence>
<comment type="function">
    <text evidence="1">Component of the MICOS complex, a large protein complex of the mitochondrial inner membrane that plays crucial roles in the maintenance of crista junctions, inner membrane architecture, and formation of contact sites to the outer membrane.</text>
</comment>
<dbReference type="PANTHER" id="PTHR21304:SF0">
    <property type="entry name" value="MICOS COMPLEX SUBUNIT MIC10"/>
    <property type="match status" value="1"/>
</dbReference>